<reference evidence="1" key="1">
    <citation type="journal article" date="2021" name="PeerJ">
        <title>Extensive microbial diversity within the chicken gut microbiome revealed by metagenomics and culture.</title>
        <authorList>
            <person name="Gilroy R."/>
            <person name="Ravi A."/>
            <person name="Getino M."/>
            <person name="Pursley I."/>
            <person name="Horton D.L."/>
            <person name="Alikhan N.F."/>
            <person name="Baker D."/>
            <person name="Gharbi K."/>
            <person name="Hall N."/>
            <person name="Watson M."/>
            <person name="Adriaenssens E.M."/>
            <person name="Foster-Nyarko E."/>
            <person name="Jarju S."/>
            <person name="Secka A."/>
            <person name="Antonio M."/>
            <person name="Oren A."/>
            <person name="Chaudhuri R.R."/>
            <person name="La Ragione R."/>
            <person name="Hildebrand F."/>
            <person name="Pallen M.J."/>
        </authorList>
    </citation>
    <scope>NUCLEOTIDE SEQUENCE</scope>
    <source>
        <strain evidence="1">B5-657</strain>
    </source>
</reference>
<dbReference type="EMBL" id="JAHLFQ010000038">
    <property type="protein sequence ID" value="MBU3803524.1"/>
    <property type="molecule type" value="Genomic_DNA"/>
</dbReference>
<feature type="non-terminal residue" evidence="1">
    <location>
        <position position="63"/>
    </location>
</feature>
<evidence type="ECO:0000313" key="2">
    <source>
        <dbReference type="Proteomes" id="UP000824229"/>
    </source>
</evidence>
<comment type="caution">
    <text evidence="1">The sequence shown here is derived from an EMBL/GenBank/DDBJ whole genome shotgun (WGS) entry which is preliminary data.</text>
</comment>
<reference evidence="1" key="2">
    <citation type="submission" date="2021-04" db="EMBL/GenBank/DDBJ databases">
        <authorList>
            <person name="Gilroy R."/>
        </authorList>
    </citation>
    <scope>NUCLEOTIDE SEQUENCE</scope>
    <source>
        <strain evidence="1">B5-657</strain>
    </source>
</reference>
<dbReference type="AlphaFoldDB" id="A0A9E2NKD9"/>
<gene>
    <name evidence="1" type="ORF">H9872_02035</name>
</gene>
<proteinExistence type="predicted"/>
<evidence type="ECO:0000313" key="1">
    <source>
        <dbReference type="EMBL" id="MBU3803524.1"/>
    </source>
</evidence>
<name>A0A9E2NKD9_9FIRM</name>
<dbReference type="Proteomes" id="UP000824229">
    <property type="component" value="Unassembled WGS sequence"/>
</dbReference>
<sequence>MRSNMYNSLQPIKRSKLRLKLGKIYYTYARYLLWLSPRLKFAKQYSDTKLQYPCFTHKTLLLR</sequence>
<accession>A0A9E2NKD9</accession>
<protein>
    <submittedName>
        <fullName evidence="1">Vancomycin resistance protein</fullName>
    </submittedName>
</protein>
<organism evidence="1 2">
    <name type="scientific">Candidatus Cellulosilyticum pullistercoris</name>
    <dbReference type="NCBI Taxonomy" id="2838521"/>
    <lineage>
        <taxon>Bacteria</taxon>
        <taxon>Bacillati</taxon>
        <taxon>Bacillota</taxon>
        <taxon>Clostridia</taxon>
        <taxon>Lachnospirales</taxon>
        <taxon>Cellulosilyticaceae</taxon>
        <taxon>Cellulosilyticum</taxon>
    </lineage>
</organism>